<gene>
    <name evidence="3" type="ORF">HON47_00300</name>
</gene>
<feature type="transmembrane region" description="Helical" evidence="1">
    <location>
        <begin position="122"/>
        <end position="140"/>
    </location>
</feature>
<feature type="transmembrane region" description="Helical" evidence="1">
    <location>
        <begin position="94"/>
        <end position="116"/>
    </location>
</feature>
<comment type="caution">
    <text evidence="3">The sequence shown here is derived from an EMBL/GenBank/DDBJ whole genome shotgun (WGS) entry which is preliminary data.</text>
</comment>
<feature type="transmembrane region" description="Helical" evidence="1">
    <location>
        <begin position="12"/>
        <end position="36"/>
    </location>
</feature>
<keyword evidence="1" id="KW-0472">Membrane</keyword>
<feature type="transmembrane region" description="Helical" evidence="1">
    <location>
        <begin position="42"/>
        <end position="60"/>
    </location>
</feature>
<proteinExistence type="predicted"/>
<evidence type="ECO:0000313" key="4">
    <source>
        <dbReference type="Proteomes" id="UP000722459"/>
    </source>
</evidence>
<evidence type="ECO:0000259" key="2">
    <source>
        <dbReference type="Pfam" id="PF09335"/>
    </source>
</evidence>
<dbReference type="Pfam" id="PF09335">
    <property type="entry name" value="VTT_dom"/>
    <property type="match status" value="1"/>
</dbReference>
<reference evidence="3" key="1">
    <citation type="journal article" date="2021" name="ISME J.">
        <title>Mercury methylation by metabolically versatile and cosmopolitan marine bacteria.</title>
        <authorList>
            <person name="Lin H."/>
            <person name="Ascher D.B."/>
            <person name="Myung Y."/>
            <person name="Lamborg C.H."/>
            <person name="Hallam S.J."/>
            <person name="Gionfriddo C.M."/>
            <person name="Holt K.E."/>
            <person name="Moreau J.W."/>
        </authorList>
    </citation>
    <scope>NUCLEOTIDE SEQUENCE</scope>
    <source>
        <strain evidence="3">SI075_bin30</strain>
    </source>
</reference>
<name>A0A8T5GDV4_9ARCH</name>
<sequence length="192" mass="21477">MVGIEVLFFEWIVVFLINLIPAFMPPTWMTLSFFYITNPQNIFLLVFIGVTASTAGRYCLAKGAGKFFQRFGTKKKKKQMKSLQKRLHGKPLHVFIFTLLFSLSPLPSNALFIAVGATKTKLKLVVAGFFVGRTISYLFLVFTTEKIFSSLGATVQGSGTLWTIMIGVIGIVAIIIFFVFDWEKLLGGKNDQ</sequence>
<evidence type="ECO:0000256" key="1">
    <source>
        <dbReference type="SAM" id="Phobius"/>
    </source>
</evidence>
<dbReference type="Proteomes" id="UP000722459">
    <property type="component" value="Unassembled WGS sequence"/>
</dbReference>
<protein>
    <recommendedName>
        <fullName evidence="2">VTT domain-containing protein</fullName>
    </recommendedName>
</protein>
<evidence type="ECO:0000313" key="3">
    <source>
        <dbReference type="EMBL" id="MBT4870000.1"/>
    </source>
</evidence>
<feature type="domain" description="VTT" evidence="2">
    <location>
        <begin position="25"/>
        <end position="144"/>
    </location>
</feature>
<dbReference type="InterPro" id="IPR032816">
    <property type="entry name" value="VTT_dom"/>
</dbReference>
<accession>A0A8T5GDV4</accession>
<dbReference type="EMBL" id="JABJNZ010000011">
    <property type="protein sequence ID" value="MBT4870000.1"/>
    <property type="molecule type" value="Genomic_DNA"/>
</dbReference>
<feature type="transmembrane region" description="Helical" evidence="1">
    <location>
        <begin position="161"/>
        <end position="180"/>
    </location>
</feature>
<keyword evidence="1" id="KW-0812">Transmembrane</keyword>
<keyword evidence="1" id="KW-1133">Transmembrane helix</keyword>
<organism evidence="3 4">
    <name type="scientific">Candidatus Iainarchaeum sp</name>
    <dbReference type="NCBI Taxonomy" id="3101447"/>
    <lineage>
        <taxon>Archaea</taxon>
        <taxon>Candidatus Iainarchaeota</taxon>
        <taxon>Candidatus Iainarchaeia</taxon>
        <taxon>Candidatus Iainarchaeales</taxon>
        <taxon>Candidatus Iainarchaeaceae</taxon>
        <taxon>Candidatus Iainarchaeum</taxon>
    </lineage>
</organism>
<dbReference type="AlphaFoldDB" id="A0A8T5GDV4"/>